<feature type="transmembrane region" description="Helical" evidence="9">
    <location>
        <begin position="97"/>
        <end position="115"/>
    </location>
</feature>
<feature type="transmembrane region" description="Helical" evidence="9">
    <location>
        <begin position="295"/>
        <end position="315"/>
    </location>
</feature>
<keyword evidence="5" id="KW-0256">Endoplasmic reticulum</keyword>
<dbReference type="GO" id="GO:0098554">
    <property type="term" value="C:cytoplasmic side of endoplasmic reticulum membrane"/>
    <property type="evidence" value="ECO:0007669"/>
    <property type="project" value="TreeGrafter"/>
</dbReference>
<keyword evidence="6 9" id="KW-1133">Transmembrane helix</keyword>
<dbReference type="GO" id="GO:0098553">
    <property type="term" value="C:lumenal side of endoplasmic reticulum membrane"/>
    <property type="evidence" value="ECO:0007669"/>
    <property type="project" value="TreeGrafter"/>
</dbReference>
<feature type="transmembrane region" description="Helical" evidence="9">
    <location>
        <begin position="243"/>
        <end position="263"/>
    </location>
</feature>
<comment type="caution">
    <text evidence="10">The sequence shown here is derived from an EMBL/GenBank/DDBJ whole genome shotgun (WGS) entry which is preliminary data.</text>
</comment>
<dbReference type="PANTHER" id="PTHR12174">
    <property type="entry name" value="SIGNAL PEPTIDE PEPTIDASE"/>
    <property type="match status" value="1"/>
</dbReference>
<feature type="transmembrane region" description="Helical" evidence="9">
    <location>
        <begin position="41"/>
        <end position="60"/>
    </location>
</feature>
<feature type="transmembrane region" description="Helical" evidence="9">
    <location>
        <begin position="434"/>
        <end position="457"/>
    </location>
</feature>
<feature type="transmembrane region" description="Helical" evidence="9">
    <location>
        <begin position="269"/>
        <end position="288"/>
    </location>
</feature>
<dbReference type="FunCoup" id="A0A507BGA9">
    <property type="interactions" value="19"/>
</dbReference>
<evidence type="ECO:0000256" key="4">
    <source>
        <dbReference type="ARBA" id="ARBA00022801"/>
    </source>
</evidence>
<gene>
    <name evidence="10" type="ORF">E0L32_011304</name>
</gene>
<dbReference type="InterPro" id="IPR007369">
    <property type="entry name" value="Peptidase_A22B_SPP"/>
</dbReference>
<evidence type="ECO:0008006" key="12">
    <source>
        <dbReference type="Google" id="ProtNLM"/>
    </source>
</evidence>
<dbReference type="InterPro" id="IPR006639">
    <property type="entry name" value="Preselin/SPP"/>
</dbReference>
<evidence type="ECO:0000256" key="8">
    <source>
        <dbReference type="SAM" id="MobiDB-lite"/>
    </source>
</evidence>
<organism evidence="10 11">
    <name type="scientific">Thyridium curvatum</name>
    <dbReference type="NCBI Taxonomy" id="1093900"/>
    <lineage>
        <taxon>Eukaryota</taxon>
        <taxon>Fungi</taxon>
        <taxon>Dikarya</taxon>
        <taxon>Ascomycota</taxon>
        <taxon>Pezizomycotina</taxon>
        <taxon>Sordariomycetes</taxon>
        <taxon>Sordariomycetidae</taxon>
        <taxon>Thyridiales</taxon>
        <taxon>Thyridiaceae</taxon>
        <taxon>Thyridium</taxon>
    </lineage>
</organism>
<dbReference type="PANTHER" id="PTHR12174:SF23">
    <property type="entry name" value="MINOR HISTOCOMPATIBILITY ANTIGEN H13"/>
    <property type="match status" value="1"/>
</dbReference>
<dbReference type="Pfam" id="PF04258">
    <property type="entry name" value="Peptidase_A22B"/>
    <property type="match status" value="1"/>
</dbReference>
<feature type="region of interest" description="Disordered" evidence="8">
    <location>
        <begin position="516"/>
        <end position="553"/>
    </location>
</feature>
<evidence type="ECO:0000256" key="1">
    <source>
        <dbReference type="ARBA" id="ARBA00004477"/>
    </source>
</evidence>
<keyword evidence="3 9" id="KW-0812">Transmembrane</keyword>
<evidence type="ECO:0000256" key="7">
    <source>
        <dbReference type="ARBA" id="ARBA00023136"/>
    </source>
</evidence>
<feature type="transmembrane region" description="Helical" evidence="9">
    <location>
        <begin position="135"/>
        <end position="160"/>
    </location>
</feature>
<name>A0A507BGA9_9PEZI</name>
<evidence type="ECO:0000313" key="10">
    <source>
        <dbReference type="EMBL" id="TPX18987.1"/>
    </source>
</evidence>
<dbReference type="RefSeq" id="XP_031000698.1">
    <property type="nucleotide sequence ID" value="XM_031134019.1"/>
</dbReference>
<reference evidence="10 11" key="1">
    <citation type="submission" date="2019-06" db="EMBL/GenBank/DDBJ databases">
        <title>Draft genome sequence of the filamentous fungus Phialemoniopsis curvata isolated from diesel fuel.</title>
        <authorList>
            <person name="Varaljay V.A."/>
            <person name="Lyon W.J."/>
            <person name="Crouch A.L."/>
            <person name="Drake C.E."/>
            <person name="Hollomon J.M."/>
            <person name="Nadeau L.J."/>
            <person name="Nunn H.S."/>
            <person name="Stevenson B.S."/>
            <person name="Bojanowski C.L."/>
            <person name="Crookes-Goodson W.J."/>
        </authorList>
    </citation>
    <scope>NUCLEOTIDE SEQUENCE [LARGE SCALE GENOMIC DNA]</scope>
    <source>
        <strain evidence="10 11">D216</strain>
    </source>
</reference>
<proteinExistence type="inferred from homology"/>
<feature type="transmembrane region" description="Helical" evidence="9">
    <location>
        <begin position="463"/>
        <end position="481"/>
    </location>
</feature>
<dbReference type="OrthoDB" id="29661at2759"/>
<keyword evidence="11" id="KW-1185">Reference proteome</keyword>
<feature type="transmembrane region" description="Helical" evidence="9">
    <location>
        <begin position="335"/>
        <end position="354"/>
    </location>
</feature>
<comment type="subcellular location">
    <subcellularLocation>
        <location evidence="1">Endoplasmic reticulum membrane</location>
        <topology evidence="1">Multi-pass membrane protein</topology>
    </subcellularLocation>
</comment>
<keyword evidence="7 9" id="KW-0472">Membrane</keyword>
<keyword evidence="4" id="KW-0378">Hydrolase</keyword>
<comment type="similarity">
    <text evidence="2">Belongs to the peptidase A22B family.</text>
</comment>
<dbReference type="GO" id="GO:0033619">
    <property type="term" value="P:membrane protein proteolysis"/>
    <property type="evidence" value="ECO:0007669"/>
    <property type="project" value="TreeGrafter"/>
</dbReference>
<dbReference type="GeneID" id="41978751"/>
<dbReference type="GO" id="GO:0042500">
    <property type="term" value="F:aspartic endopeptidase activity, intramembrane cleaving"/>
    <property type="evidence" value="ECO:0007669"/>
    <property type="project" value="InterPro"/>
</dbReference>
<dbReference type="SMART" id="SM00730">
    <property type="entry name" value="PSN"/>
    <property type="match status" value="1"/>
</dbReference>
<sequence>MATPGDNLTAVDMNVTSNATAYASSPPISSPLSFLLYHKDLIILQTQLVSSALGIIYLGAHGALRRPPSAAPPDKTKKGRKSREPEPFTEGLQASDAILFPLLAGTVLVGLYYLIKWLQDPEILNKILRGYMSLASVASMGLLFTDTLHFLTSFVFPTVWTDMRGNVYRVDQAAQCQWKVYRHWPSRIPGLRPAFRSPLPGTLSHRFEWPSNPGSLWALRRTLKEEWTVRVSLHGLLKESFHVTLNGLIGLTLSLGVATYYHFTNSPTVSNMLGLGLSYGSFMVMSCTSFTVGSLVLIGLFFYDIVMVFYTPYMVTVATKLDAPIKLVFKAPGRASLLGLGDIVVPGIFICLALRFDLWRYYQKQVKYVDTELETEVKGDISEKSVTTTQVRKRAVKKPYINPQGQWGNRFWTLPVKVSPVATKGLWAAAFPKTYFYASMLGYTLGMLATLSMLVIFKHGQPALLYLVPGVVGCTWLTGLIRGELHEMWIYTEDGSIDTQDVIVEVDADGNVIKEVAHKEDKKDEKDKSGEKSSEKEGNETDGDAKGAKDKKSSGAHDVFLFAITAPGDAEFEDEE</sequence>
<evidence type="ECO:0000256" key="3">
    <source>
        <dbReference type="ARBA" id="ARBA00022692"/>
    </source>
</evidence>
<dbReference type="InParanoid" id="A0A507BGA9"/>
<dbReference type="Proteomes" id="UP000319257">
    <property type="component" value="Unassembled WGS sequence"/>
</dbReference>
<evidence type="ECO:0000256" key="5">
    <source>
        <dbReference type="ARBA" id="ARBA00022824"/>
    </source>
</evidence>
<dbReference type="AlphaFoldDB" id="A0A507BGA9"/>
<dbReference type="GO" id="GO:0006465">
    <property type="term" value="P:signal peptide processing"/>
    <property type="evidence" value="ECO:0007669"/>
    <property type="project" value="TreeGrafter"/>
</dbReference>
<evidence type="ECO:0000256" key="2">
    <source>
        <dbReference type="ARBA" id="ARBA00006859"/>
    </source>
</evidence>
<evidence type="ECO:0000313" key="11">
    <source>
        <dbReference type="Proteomes" id="UP000319257"/>
    </source>
</evidence>
<dbReference type="STRING" id="1093900.A0A507BGA9"/>
<evidence type="ECO:0000256" key="6">
    <source>
        <dbReference type="ARBA" id="ARBA00022989"/>
    </source>
</evidence>
<evidence type="ECO:0000256" key="9">
    <source>
        <dbReference type="SAM" id="Phobius"/>
    </source>
</evidence>
<dbReference type="EMBL" id="SKBQ01000103">
    <property type="protein sequence ID" value="TPX18987.1"/>
    <property type="molecule type" value="Genomic_DNA"/>
</dbReference>
<feature type="region of interest" description="Disordered" evidence="8">
    <location>
        <begin position="66"/>
        <end position="88"/>
    </location>
</feature>
<accession>A0A507BGA9</accession>
<protein>
    <recommendedName>
        <fullName evidence="12">Signal peptide peptidase</fullName>
    </recommendedName>
</protein>